<keyword evidence="9" id="KW-1185">Reference proteome</keyword>
<dbReference type="InterPro" id="IPR013527">
    <property type="entry name" value="YicC-like_N"/>
</dbReference>
<dbReference type="InterPro" id="IPR013551">
    <property type="entry name" value="YicC-like_C"/>
</dbReference>
<gene>
    <name evidence="8" type="ORF">F0P96_19490</name>
</gene>
<comment type="cofactor">
    <cofactor evidence="1">
        <name>a divalent metal cation</name>
        <dbReference type="ChEBI" id="CHEBI:60240"/>
    </cofactor>
</comment>
<keyword evidence="3" id="KW-0255">Endonuclease</keyword>
<dbReference type="GO" id="GO:0004521">
    <property type="term" value="F:RNA endonuclease activity"/>
    <property type="evidence" value="ECO:0007669"/>
    <property type="project" value="InterPro"/>
</dbReference>
<name>A0A7L5A237_9BACT</name>
<evidence type="ECO:0000259" key="6">
    <source>
        <dbReference type="Pfam" id="PF03755"/>
    </source>
</evidence>
<organism evidence="8 9">
    <name type="scientific">Hymenobacter busanensis</name>
    <dbReference type="NCBI Taxonomy" id="2607656"/>
    <lineage>
        <taxon>Bacteria</taxon>
        <taxon>Pseudomonadati</taxon>
        <taxon>Bacteroidota</taxon>
        <taxon>Cytophagia</taxon>
        <taxon>Cytophagales</taxon>
        <taxon>Hymenobacteraceae</taxon>
        <taxon>Hymenobacter</taxon>
    </lineage>
</organism>
<sequence>MLQSMTGFGVAQRETESYTLSVEIRSLNSKGLDLTLRLPRALSASELELRNLVSKQLVRGKVNVNVDLTRPAANRTARAALNREALTAAYQELQAAAAELGADTANLLELALRLPGVVQSPAEAAAPTEEEAPLTWDELAPLVQEALDRTLEFRRTEGQTLTTEILGYIDRIRILLSDVERHDPTRLENVRQRLRDSLGELLQSEQFNSGRFEQELLYYIEKLDIAEEKVRLVSHLHYFTETVHLPEPTGKKLAFISQEIGREINTIGSKANDSAIQHLVVGMKEELEKIKEQLNNIL</sequence>
<dbReference type="EMBL" id="VTWU01000009">
    <property type="protein sequence ID" value="KAA9325519.1"/>
    <property type="molecule type" value="Genomic_DNA"/>
</dbReference>
<evidence type="ECO:0000256" key="4">
    <source>
        <dbReference type="ARBA" id="ARBA00022801"/>
    </source>
</evidence>
<accession>A0A7L5A237</accession>
<protein>
    <submittedName>
        <fullName evidence="8">YicC family protein</fullName>
    </submittedName>
</protein>
<evidence type="ECO:0000256" key="3">
    <source>
        <dbReference type="ARBA" id="ARBA00022759"/>
    </source>
</evidence>
<dbReference type="PANTHER" id="PTHR30636:SF3">
    <property type="entry name" value="UPF0701 PROTEIN YICC"/>
    <property type="match status" value="1"/>
</dbReference>
<dbReference type="NCBIfam" id="TIGR00255">
    <property type="entry name" value="YicC/YloC family endoribonuclease"/>
    <property type="match status" value="1"/>
</dbReference>
<feature type="domain" description="Endoribonuclease YicC-like C-terminal" evidence="7">
    <location>
        <begin position="179"/>
        <end position="297"/>
    </location>
</feature>
<dbReference type="Pfam" id="PF03755">
    <property type="entry name" value="YicC-like_N"/>
    <property type="match status" value="1"/>
</dbReference>
<keyword evidence="4" id="KW-0378">Hydrolase</keyword>
<comment type="caution">
    <text evidence="8">The sequence shown here is derived from an EMBL/GenBank/DDBJ whole genome shotgun (WGS) entry which is preliminary data.</text>
</comment>
<evidence type="ECO:0000313" key="9">
    <source>
        <dbReference type="Proteomes" id="UP000326380"/>
    </source>
</evidence>
<comment type="similarity">
    <text evidence="5">Belongs to the YicC/YloC family.</text>
</comment>
<evidence type="ECO:0000256" key="5">
    <source>
        <dbReference type="ARBA" id="ARBA00035648"/>
    </source>
</evidence>
<keyword evidence="2" id="KW-0540">Nuclease</keyword>
<feature type="domain" description="Endoribonuclease YicC-like N-terminal" evidence="6">
    <location>
        <begin position="2"/>
        <end position="162"/>
    </location>
</feature>
<proteinExistence type="inferred from homology"/>
<dbReference type="AlphaFoldDB" id="A0A7L5A237"/>
<evidence type="ECO:0000256" key="1">
    <source>
        <dbReference type="ARBA" id="ARBA00001968"/>
    </source>
</evidence>
<dbReference type="Proteomes" id="UP000326380">
    <property type="component" value="Unassembled WGS sequence"/>
</dbReference>
<dbReference type="Pfam" id="PF08340">
    <property type="entry name" value="YicC-like_C"/>
    <property type="match status" value="1"/>
</dbReference>
<evidence type="ECO:0000259" key="7">
    <source>
        <dbReference type="Pfam" id="PF08340"/>
    </source>
</evidence>
<reference evidence="8 9" key="1">
    <citation type="submission" date="2019-09" db="EMBL/GenBank/DDBJ databases">
        <title>Genome sequence of Hymenobacter sp. M3.</title>
        <authorList>
            <person name="Srinivasan S."/>
        </authorList>
    </citation>
    <scope>NUCLEOTIDE SEQUENCE [LARGE SCALE GENOMIC DNA]</scope>
    <source>
        <strain evidence="8 9">M3</strain>
    </source>
</reference>
<evidence type="ECO:0000313" key="8">
    <source>
        <dbReference type="EMBL" id="KAA9325519.1"/>
    </source>
</evidence>
<dbReference type="InterPro" id="IPR005229">
    <property type="entry name" value="YicC/YloC-like"/>
</dbReference>
<dbReference type="PANTHER" id="PTHR30636">
    <property type="entry name" value="UPF0701 PROTEIN YICC"/>
    <property type="match status" value="1"/>
</dbReference>
<dbReference type="GO" id="GO:0016787">
    <property type="term" value="F:hydrolase activity"/>
    <property type="evidence" value="ECO:0007669"/>
    <property type="project" value="UniProtKB-KW"/>
</dbReference>
<evidence type="ECO:0000256" key="2">
    <source>
        <dbReference type="ARBA" id="ARBA00022722"/>
    </source>
</evidence>